<dbReference type="InterPro" id="IPR014001">
    <property type="entry name" value="Helicase_ATP-bd"/>
</dbReference>
<dbReference type="PANTHER" id="PTHR47959">
    <property type="entry name" value="ATP-DEPENDENT RNA HELICASE RHLE-RELATED"/>
    <property type="match status" value="1"/>
</dbReference>
<dbReference type="Proteomes" id="UP000092482">
    <property type="component" value="Chromosome"/>
</dbReference>
<dbReference type="GO" id="GO:0003676">
    <property type="term" value="F:nucleic acid binding"/>
    <property type="evidence" value="ECO:0007669"/>
    <property type="project" value="InterPro"/>
</dbReference>
<feature type="domain" description="Helicase C-terminal" evidence="9">
    <location>
        <begin position="549"/>
        <end position="692"/>
    </location>
</feature>
<evidence type="ECO:0000256" key="3">
    <source>
        <dbReference type="ARBA" id="ARBA00022806"/>
    </source>
</evidence>
<reference evidence="11 12" key="1">
    <citation type="submission" date="2016-03" db="EMBL/GenBank/DDBJ databases">
        <title>Shallow-sea hydrothermal system.</title>
        <authorList>
            <person name="Tang K."/>
        </authorList>
    </citation>
    <scope>NUCLEOTIDE SEQUENCE [LARGE SCALE GENOMIC DNA]</scope>
    <source>
        <strain evidence="11 12">JLT9</strain>
    </source>
</reference>
<dbReference type="PATRIC" id="fig|1758689.4.peg.821"/>
<evidence type="ECO:0000256" key="5">
    <source>
        <dbReference type="ARBA" id="ARBA00038437"/>
    </source>
</evidence>
<keyword evidence="12" id="KW-1185">Reference proteome</keyword>
<keyword evidence="1" id="KW-0547">Nucleotide-binding</keyword>
<dbReference type="Gene3D" id="3.40.50.300">
    <property type="entry name" value="P-loop containing nucleotide triphosphate hydrolases"/>
    <property type="match status" value="2"/>
</dbReference>
<feature type="compositionally biased region" description="Basic residues" evidence="7">
    <location>
        <begin position="11"/>
        <end position="26"/>
    </location>
</feature>
<dbReference type="STRING" id="1758689.SGUI_0789"/>
<proteinExistence type="inferred from homology"/>
<feature type="domain" description="DEAD-box RNA helicase Q" evidence="10">
    <location>
        <begin position="318"/>
        <end position="346"/>
    </location>
</feature>
<feature type="compositionally biased region" description="Basic and acidic residues" evidence="7">
    <location>
        <begin position="755"/>
        <end position="766"/>
    </location>
</feature>
<evidence type="ECO:0000256" key="1">
    <source>
        <dbReference type="ARBA" id="ARBA00022741"/>
    </source>
</evidence>
<evidence type="ECO:0000259" key="10">
    <source>
        <dbReference type="PROSITE" id="PS51195"/>
    </source>
</evidence>
<dbReference type="PROSITE" id="PS51195">
    <property type="entry name" value="Q_MOTIF"/>
    <property type="match status" value="1"/>
</dbReference>
<organism evidence="11 12">
    <name type="scientific">Serinicoccus hydrothermalis</name>
    <dbReference type="NCBI Taxonomy" id="1758689"/>
    <lineage>
        <taxon>Bacteria</taxon>
        <taxon>Bacillati</taxon>
        <taxon>Actinomycetota</taxon>
        <taxon>Actinomycetes</taxon>
        <taxon>Micrococcales</taxon>
        <taxon>Ornithinimicrobiaceae</taxon>
        <taxon>Serinicoccus</taxon>
    </lineage>
</organism>
<dbReference type="PROSITE" id="PS51194">
    <property type="entry name" value="HELICASE_CTER"/>
    <property type="match status" value="1"/>
</dbReference>
<dbReference type="InterPro" id="IPR011545">
    <property type="entry name" value="DEAD/DEAH_box_helicase_dom"/>
</dbReference>
<name>A0A1B1N9X8_9MICO</name>
<comment type="similarity">
    <text evidence="5">Belongs to the DEAD box helicase family.</text>
</comment>
<feature type="compositionally biased region" description="Basic and acidic residues" evidence="7">
    <location>
        <begin position="40"/>
        <end position="210"/>
    </location>
</feature>
<dbReference type="InterPro" id="IPR044742">
    <property type="entry name" value="DEAD/DEAH_RhlB"/>
</dbReference>
<protein>
    <submittedName>
        <fullName evidence="11">ATP-dependent RNA helicase</fullName>
    </submittedName>
</protein>
<feature type="domain" description="Helicase ATP-binding" evidence="8">
    <location>
        <begin position="349"/>
        <end position="523"/>
    </location>
</feature>
<evidence type="ECO:0000256" key="7">
    <source>
        <dbReference type="SAM" id="MobiDB-lite"/>
    </source>
</evidence>
<dbReference type="SMART" id="SM00487">
    <property type="entry name" value="DEXDc"/>
    <property type="match status" value="1"/>
</dbReference>
<evidence type="ECO:0000256" key="4">
    <source>
        <dbReference type="ARBA" id="ARBA00022840"/>
    </source>
</evidence>
<evidence type="ECO:0000256" key="2">
    <source>
        <dbReference type="ARBA" id="ARBA00022801"/>
    </source>
</evidence>
<feature type="compositionally biased region" description="Gly residues" evidence="7">
    <location>
        <begin position="742"/>
        <end position="754"/>
    </location>
</feature>
<dbReference type="GO" id="GO:0016787">
    <property type="term" value="F:hydrolase activity"/>
    <property type="evidence" value="ECO:0007669"/>
    <property type="project" value="UniProtKB-KW"/>
</dbReference>
<keyword evidence="2" id="KW-0378">Hydrolase</keyword>
<dbReference type="GO" id="GO:0005524">
    <property type="term" value="F:ATP binding"/>
    <property type="evidence" value="ECO:0007669"/>
    <property type="project" value="UniProtKB-KW"/>
</dbReference>
<dbReference type="Pfam" id="PF00271">
    <property type="entry name" value="Helicase_C"/>
    <property type="match status" value="1"/>
</dbReference>
<evidence type="ECO:0000313" key="11">
    <source>
        <dbReference type="EMBL" id="ANS78185.1"/>
    </source>
</evidence>
<feature type="short sequence motif" description="Q motif" evidence="6">
    <location>
        <begin position="318"/>
        <end position="346"/>
    </location>
</feature>
<dbReference type="PANTHER" id="PTHR47959:SF13">
    <property type="entry name" value="ATP-DEPENDENT RNA HELICASE RHLE"/>
    <property type="match status" value="1"/>
</dbReference>
<dbReference type="InterPro" id="IPR001650">
    <property type="entry name" value="Helicase_C-like"/>
</dbReference>
<feature type="region of interest" description="Disordered" evidence="7">
    <location>
        <begin position="1"/>
        <end position="283"/>
    </location>
</feature>
<dbReference type="OrthoDB" id="9805696at2"/>
<keyword evidence="3 11" id="KW-0347">Helicase</keyword>
<evidence type="ECO:0000259" key="8">
    <source>
        <dbReference type="PROSITE" id="PS51192"/>
    </source>
</evidence>
<dbReference type="InterPro" id="IPR027417">
    <property type="entry name" value="P-loop_NTPase"/>
</dbReference>
<dbReference type="Pfam" id="PF00270">
    <property type="entry name" value="DEAD"/>
    <property type="match status" value="1"/>
</dbReference>
<dbReference type="AlphaFoldDB" id="A0A1B1N9X8"/>
<dbReference type="KEGG" id="serj:SGUI_0789"/>
<dbReference type="SMART" id="SM00490">
    <property type="entry name" value="HELICc"/>
    <property type="match status" value="1"/>
</dbReference>
<dbReference type="PROSITE" id="PS51192">
    <property type="entry name" value="HELICASE_ATP_BIND_1"/>
    <property type="match status" value="1"/>
</dbReference>
<dbReference type="CDD" id="cd00268">
    <property type="entry name" value="DEADc"/>
    <property type="match status" value="1"/>
</dbReference>
<evidence type="ECO:0000313" key="12">
    <source>
        <dbReference type="Proteomes" id="UP000092482"/>
    </source>
</evidence>
<evidence type="ECO:0000259" key="9">
    <source>
        <dbReference type="PROSITE" id="PS51194"/>
    </source>
</evidence>
<dbReference type="CDD" id="cd18787">
    <property type="entry name" value="SF2_C_DEAD"/>
    <property type="match status" value="1"/>
</dbReference>
<evidence type="ECO:0000256" key="6">
    <source>
        <dbReference type="PROSITE-ProRule" id="PRU00552"/>
    </source>
</evidence>
<dbReference type="EMBL" id="CP014989">
    <property type="protein sequence ID" value="ANS78185.1"/>
    <property type="molecule type" value="Genomic_DNA"/>
</dbReference>
<keyword evidence="4" id="KW-0067">ATP-binding</keyword>
<feature type="compositionally biased region" description="Low complexity" evidence="7">
    <location>
        <begin position="211"/>
        <end position="220"/>
    </location>
</feature>
<dbReference type="SUPFAM" id="SSF52540">
    <property type="entry name" value="P-loop containing nucleoside triphosphate hydrolases"/>
    <property type="match status" value="1"/>
</dbReference>
<accession>A0A1B1N9X8</accession>
<feature type="compositionally biased region" description="Basic and acidic residues" evidence="7">
    <location>
        <begin position="221"/>
        <end position="280"/>
    </location>
</feature>
<sequence length="766" mass="84918">MAKPARAGASGKKKPRHTAAQKKAARQAREKQARAQLKGGRGDRRGSSRGAQDERPGGKQRWRDRDERDPRGQGERAQRRRDGADDRGDRGGYRRDDRDGYRRDDRGGYRRNDRDDRGGYRRDDRGDRGGYRRDDRGDRGGYRRDDRDDRGDRGGYRRDDRDDRGGYRRERDDRGGYRRERDDRGGYRRDDRDDRGGYRRDDRGGSREGQGRQQGSGYQERTWRSHREEREGRPGRGRHEGRSWDEGRRREDRGPRGDRWEDRRGGERGRPSHSWERGSADDAFAEAEAERDAADAAYQDRVSAAHSEDVSAAVEADNGFAPLGLREELVTTLARIGITTPFPIQAATIPDAMAGRDLLGRGQTGSGKTMAFGLPLLDRLAARPRAVPHRPRAVILTPTRELAMQIVDALAPLMRAVDRRFVLVAGGMSYTPQLKALEKGVDVLVATPGRLIDLIERNAADLSEVEVTVLDEADHMAEMGFVEAIRQVLDLTPSGGQRLLFSATLDHGVDQVARTYLKDPVTHSTDDARASVTTMAHHVFLVHPHHKKPITAAIANRSGRTVVFCRTKLGADRVALQLRESGVFAAALHGGLNQAQRTRVLDAFKSGTLPVLVATDVAARGIHVDDVSLVLQVDPPADHKDYLHRSGRTARAGEDGVVVTLALPHQKRQVARMLDAAGVETEPRTVAPEDHAVIETAGGAVPDAEPVPQSRLDDVMRPKRGPGRGGPRGPRGPRQGGRRPQGRGGPGQGRGAGRQGDRRQDRRPRD</sequence>
<dbReference type="GO" id="GO:0005829">
    <property type="term" value="C:cytosol"/>
    <property type="evidence" value="ECO:0007669"/>
    <property type="project" value="TreeGrafter"/>
</dbReference>
<dbReference type="GO" id="GO:0003724">
    <property type="term" value="F:RNA helicase activity"/>
    <property type="evidence" value="ECO:0007669"/>
    <property type="project" value="InterPro"/>
</dbReference>
<dbReference type="InterPro" id="IPR014014">
    <property type="entry name" value="RNA_helicase_DEAD_Q_motif"/>
</dbReference>
<feature type="region of interest" description="Disordered" evidence="7">
    <location>
        <begin position="697"/>
        <end position="766"/>
    </location>
</feature>
<gene>
    <name evidence="11" type="ORF">SGUI_0789</name>
</gene>
<dbReference type="InterPro" id="IPR050079">
    <property type="entry name" value="DEAD_box_RNA_helicase"/>
</dbReference>